<keyword evidence="1" id="KW-0732">Signal</keyword>
<organism evidence="2 3">
    <name type="scientific">Mycena albidolilacea</name>
    <dbReference type="NCBI Taxonomy" id="1033008"/>
    <lineage>
        <taxon>Eukaryota</taxon>
        <taxon>Fungi</taxon>
        <taxon>Dikarya</taxon>
        <taxon>Basidiomycota</taxon>
        <taxon>Agaricomycotina</taxon>
        <taxon>Agaricomycetes</taxon>
        <taxon>Agaricomycetidae</taxon>
        <taxon>Agaricales</taxon>
        <taxon>Marasmiineae</taxon>
        <taxon>Mycenaceae</taxon>
        <taxon>Mycena</taxon>
    </lineage>
</organism>
<evidence type="ECO:0000256" key="1">
    <source>
        <dbReference type="SAM" id="SignalP"/>
    </source>
</evidence>
<dbReference type="EMBL" id="JARIHO010000080">
    <property type="protein sequence ID" value="KAJ7310035.1"/>
    <property type="molecule type" value="Genomic_DNA"/>
</dbReference>
<proteinExistence type="predicted"/>
<reference evidence="2" key="1">
    <citation type="submission" date="2023-03" db="EMBL/GenBank/DDBJ databases">
        <title>Massive genome expansion in bonnet fungi (Mycena s.s.) driven by repeated elements and novel gene families across ecological guilds.</title>
        <authorList>
            <consortium name="Lawrence Berkeley National Laboratory"/>
            <person name="Harder C.B."/>
            <person name="Miyauchi S."/>
            <person name="Viragh M."/>
            <person name="Kuo A."/>
            <person name="Thoen E."/>
            <person name="Andreopoulos B."/>
            <person name="Lu D."/>
            <person name="Skrede I."/>
            <person name="Drula E."/>
            <person name="Henrissat B."/>
            <person name="Morin E."/>
            <person name="Kohler A."/>
            <person name="Barry K."/>
            <person name="LaButti K."/>
            <person name="Morin E."/>
            <person name="Salamov A."/>
            <person name="Lipzen A."/>
            <person name="Mereny Z."/>
            <person name="Hegedus B."/>
            <person name="Baldrian P."/>
            <person name="Stursova M."/>
            <person name="Weitz H."/>
            <person name="Taylor A."/>
            <person name="Grigoriev I.V."/>
            <person name="Nagy L.G."/>
            <person name="Martin F."/>
            <person name="Kauserud H."/>
        </authorList>
    </citation>
    <scope>NUCLEOTIDE SEQUENCE</scope>
    <source>
        <strain evidence="2">CBHHK002</strain>
    </source>
</reference>
<feature type="signal peptide" evidence="1">
    <location>
        <begin position="1"/>
        <end position="19"/>
    </location>
</feature>
<protein>
    <submittedName>
        <fullName evidence="2">Uncharacterized protein</fullName>
    </submittedName>
</protein>
<keyword evidence="3" id="KW-1185">Reference proteome</keyword>
<feature type="chain" id="PRO_5042110772" evidence="1">
    <location>
        <begin position="20"/>
        <end position="123"/>
    </location>
</feature>
<dbReference type="AlphaFoldDB" id="A0AAD7ECA4"/>
<name>A0AAD7ECA4_9AGAR</name>
<accession>A0AAD7ECA4</accession>
<evidence type="ECO:0000313" key="3">
    <source>
        <dbReference type="Proteomes" id="UP001218218"/>
    </source>
</evidence>
<dbReference type="Proteomes" id="UP001218218">
    <property type="component" value="Unassembled WGS sequence"/>
</dbReference>
<sequence>MVRTLTILVAALAAVCVSAIPLNARKATAAATKAATPTAVAAAGLATINASAAAAFASAFAAEQAAIDADPSVGHIDPEISGQQAFLETKTKLLQDAGDDAGAAKIQKQLDDLNASLGGAAGR</sequence>
<evidence type="ECO:0000313" key="2">
    <source>
        <dbReference type="EMBL" id="KAJ7310035.1"/>
    </source>
</evidence>
<gene>
    <name evidence="2" type="ORF">DFH08DRAFT_1088200</name>
</gene>
<comment type="caution">
    <text evidence="2">The sequence shown here is derived from an EMBL/GenBank/DDBJ whole genome shotgun (WGS) entry which is preliminary data.</text>
</comment>